<reference evidence="3" key="1">
    <citation type="submission" date="2020-03" db="EMBL/GenBank/DDBJ databases">
        <title>Genome of Pelagibius litoralis DSM 21314T.</title>
        <authorList>
            <person name="Wang G."/>
        </authorList>
    </citation>
    <scope>NUCLEOTIDE SEQUENCE</scope>
    <source>
        <strain evidence="3">DSM 21314</strain>
    </source>
</reference>
<protein>
    <recommendedName>
        <fullName evidence="2">Wadjet protein JetD C-terminal domain-containing protein</fullName>
    </recommendedName>
</protein>
<feature type="region of interest" description="Disordered" evidence="1">
    <location>
        <begin position="337"/>
        <end position="358"/>
    </location>
</feature>
<feature type="domain" description="Wadjet protein JetD C-terminal" evidence="2">
    <location>
        <begin position="228"/>
        <end position="341"/>
    </location>
</feature>
<evidence type="ECO:0000256" key="1">
    <source>
        <dbReference type="SAM" id="MobiDB-lite"/>
    </source>
</evidence>
<evidence type="ECO:0000313" key="4">
    <source>
        <dbReference type="Proteomes" id="UP000761264"/>
    </source>
</evidence>
<feature type="region of interest" description="Disordered" evidence="1">
    <location>
        <begin position="371"/>
        <end position="391"/>
    </location>
</feature>
<dbReference type="EMBL" id="JAAQPH010000017">
    <property type="protein sequence ID" value="NIA70987.1"/>
    <property type="molecule type" value="Genomic_DNA"/>
</dbReference>
<dbReference type="Proteomes" id="UP000761264">
    <property type="component" value="Unassembled WGS sequence"/>
</dbReference>
<gene>
    <name evidence="3" type="ORF">HBA54_20515</name>
</gene>
<name>A0A967F0U0_9PROT</name>
<evidence type="ECO:0000259" key="2">
    <source>
        <dbReference type="Pfam" id="PF09983"/>
    </source>
</evidence>
<comment type="caution">
    <text evidence="3">The sequence shown here is derived from an EMBL/GenBank/DDBJ whole genome shotgun (WGS) entry which is preliminary data.</text>
</comment>
<dbReference type="InterPro" id="IPR024534">
    <property type="entry name" value="JetD_C"/>
</dbReference>
<dbReference type="RefSeq" id="WP_167228138.1">
    <property type="nucleotide sequence ID" value="NZ_JAAQPH010000017.1"/>
</dbReference>
<organism evidence="3 4">
    <name type="scientific">Pelagibius litoralis</name>
    <dbReference type="NCBI Taxonomy" id="374515"/>
    <lineage>
        <taxon>Bacteria</taxon>
        <taxon>Pseudomonadati</taxon>
        <taxon>Pseudomonadota</taxon>
        <taxon>Alphaproteobacteria</taxon>
        <taxon>Rhodospirillales</taxon>
        <taxon>Rhodovibrionaceae</taxon>
        <taxon>Pelagibius</taxon>
    </lineage>
</organism>
<evidence type="ECO:0000313" key="3">
    <source>
        <dbReference type="EMBL" id="NIA70987.1"/>
    </source>
</evidence>
<dbReference type="AlphaFoldDB" id="A0A967F0U0"/>
<dbReference type="Pfam" id="PF09983">
    <property type="entry name" value="JetD_C"/>
    <property type="match status" value="1"/>
</dbReference>
<sequence length="391" mass="43576">MARKFTDARVLLHDLLDRYERGAERPYGYPDRAGFPSVSTMDAFDREVRGAEATGTVTLSYGKGRKRDEIRMVRLANPQALYAYLGRLPSKALADGALDRILDGLDLDPALLESAVSAAEAWSRKRTWCHLGYEDETAMRNALKLAQGIVEGVHVGQDYRTYSRRVTRNSKALERVETAVLRLVSNVVEVPPEAKPRAALAALGLERFSQPILLSGPIALDGTTIRDDLPYLGIPPREFRRIALTREPAYVLTIENFASYSRHVTETDPKRQGLVVYAGSYPSFDAQRALGLLSETLPECVPFFHWSDIDADGTWIFRTIESAVRRSLRPHLMSQELAEAGGMPNPRPGRLKRGSAEGSMISTLVDYLSDERSKTMEQEEVDPEMPKVPLG</sequence>
<keyword evidence="4" id="KW-1185">Reference proteome</keyword>
<accession>A0A967F0U0</accession>
<proteinExistence type="predicted"/>
<dbReference type="Gene3D" id="3.40.1360.10">
    <property type="match status" value="1"/>
</dbReference>